<evidence type="ECO:0000256" key="5">
    <source>
        <dbReference type="ARBA" id="ARBA00016403"/>
    </source>
</evidence>
<dbReference type="InterPro" id="IPR011818">
    <property type="entry name" value="Uridylate_kinase_arch/spir"/>
</dbReference>
<dbReference type="PANTHER" id="PTHR42833">
    <property type="entry name" value="URIDYLATE KINASE"/>
    <property type="match status" value="1"/>
</dbReference>
<comment type="similarity">
    <text evidence="3">Belongs to the UMP kinase family.</text>
</comment>
<dbReference type="GO" id="GO:0005524">
    <property type="term" value="F:ATP binding"/>
    <property type="evidence" value="ECO:0007669"/>
    <property type="project" value="UniProtKB-KW"/>
</dbReference>
<keyword evidence="7 15" id="KW-0808">Transferase</keyword>
<name>A0A9D9E0B2_9SPIO</name>
<evidence type="ECO:0000256" key="11">
    <source>
        <dbReference type="ARBA" id="ARBA00022975"/>
    </source>
</evidence>
<dbReference type="GO" id="GO:0005737">
    <property type="term" value="C:cytoplasm"/>
    <property type="evidence" value="ECO:0007669"/>
    <property type="project" value="UniProtKB-SubCell"/>
</dbReference>
<dbReference type="InterPro" id="IPR036393">
    <property type="entry name" value="AceGlu_kinase-like_sf"/>
</dbReference>
<evidence type="ECO:0000256" key="7">
    <source>
        <dbReference type="ARBA" id="ARBA00022679"/>
    </source>
</evidence>
<dbReference type="GO" id="GO:0006225">
    <property type="term" value="P:UDP biosynthetic process"/>
    <property type="evidence" value="ECO:0007669"/>
    <property type="project" value="TreeGrafter"/>
</dbReference>
<dbReference type="Gene3D" id="3.40.1160.10">
    <property type="entry name" value="Acetylglutamate kinase-like"/>
    <property type="match status" value="1"/>
</dbReference>
<comment type="subcellular location">
    <subcellularLocation>
        <location evidence="1">Cytoplasm</location>
    </subcellularLocation>
</comment>
<proteinExistence type="inferred from homology"/>
<dbReference type="PIRSF" id="PIRSF005650">
    <property type="entry name" value="Uridylate_kin"/>
    <property type="match status" value="1"/>
</dbReference>
<reference evidence="15" key="2">
    <citation type="journal article" date="2021" name="PeerJ">
        <title>Extensive microbial diversity within the chicken gut microbiome revealed by metagenomics and culture.</title>
        <authorList>
            <person name="Gilroy R."/>
            <person name="Ravi A."/>
            <person name="Getino M."/>
            <person name="Pursley I."/>
            <person name="Horton D.L."/>
            <person name="Alikhan N.F."/>
            <person name="Baker D."/>
            <person name="Gharbi K."/>
            <person name="Hall N."/>
            <person name="Watson M."/>
            <person name="Adriaenssens E.M."/>
            <person name="Foster-Nyarko E."/>
            <person name="Jarju S."/>
            <person name="Secka A."/>
            <person name="Antonio M."/>
            <person name="Oren A."/>
            <person name="Chaudhuri R.R."/>
            <person name="La Ragione R."/>
            <person name="Hildebrand F."/>
            <person name="Pallen M.J."/>
        </authorList>
    </citation>
    <scope>NUCLEOTIDE SEQUENCE</scope>
    <source>
        <strain evidence="15">7293</strain>
    </source>
</reference>
<evidence type="ECO:0000256" key="1">
    <source>
        <dbReference type="ARBA" id="ARBA00004496"/>
    </source>
</evidence>
<dbReference type="AlphaFoldDB" id="A0A9D9E0B2"/>
<gene>
    <name evidence="15" type="ORF">IAA97_07760</name>
</gene>
<keyword evidence="9 15" id="KW-0418">Kinase</keyword>
<dbReference type="SUPFAM" id="SSF53633">
    <property type="entry name" value="Carbamate kinase-like"/>
    <property type="match status" value="1"/>
</dbReference>
<dbReference type="GO" id="GO:0033862">
    <property type="term" value="F:UMP kinase activity"/>
    <property type="evidence" value="ECO:0007669"/>
    <property type="project" value="UniProtKB-EC"/>
</dbReference>
<evidence type="ECO:0000256" key="13">
    <source>
        <dbReference type="ARBA" id="ARBA00047767"/>
    </source>
</evidence>
<reference evidence="15" key="1">
    <citation type="submission" date="2020-10" db="EMBL/GenBank/DDBJ databases">
        <authorList>
            <person name="Gilroy R."/>
        </authorList>
    </citation>
    <scope>NUCLEOTIDE SEQUENCE</scope>
    <source>
        <strain evidence="15">7293</strain>
    </source>
</reference>
<keyword evidence="6" id="KW-0963">Cytoplasm</keyword>
<comment type="pathway">
    <text evidence="2">Pyrimidine metabolism; CTP biosynthesis via de novo pathway; UDP from UMP (UMPK route): step 1/1.</text>
</comment>
<keyword evidence="8" id="KW-0547">Nucleotide-binding</keyword>
<evidence type="ECO:0000313" key="15">
    <source>
        <dbReference type="EMBL" id="MBO8436856.1"/>
    </source>
</evidence>
<evidence type="ECO:0000256" key="4">
    <source>
        <dbReference type="ARBA" id="ARBA00012899"/>
    </source>
</evidence>
<dbReference type="EC" id="2.7.4.22" evidence="4"/>
<dbReference type="NCBIfam" id="TIGR02076">
    <property type="entry name" value="pyrH_arch"/>
    <property type="match status" value="1"/>
</dbReference>
<sequence>MKLTVLSVGGSIISPDKVDYTFLASFAEMLSDYLENNKDDKLILVAGGGAPARVYQEALRKIKSDADPALQDWIGIKATHLNAMLLKAVFSQYAYDDIVTDPTDESIKFTGRILVAGGWKPGFSTDTDAVYLATRFGGKTIVNLSNIKKVYTDDPKKNPDAKPIDRISWEDFRKIVGDEWNPGLNAPFDPIASRLASEEGMTVIAADGRNIDNTRAILEEKPFEGTIIGA</sequence>
<evidence type="ECO:0000256" key="2">
    <source>
        <dbReference type="ARBA" id="ARBA00004791"/>
    </source>
</evidence>
<dbReference type="Proteomes" id="UP000823615">
    <property type="component" value="Unassembled WGS sequence"/>
</dbReference>
<keyword evidence="11" id="KW-0665">Pyrimidine biosynthesis</keyword>
<protein>
    <recommendedName>
        <fullName evidence="5">Uridylate kinase</fullName>
        <ecNumber evidence="4">2.7.4.22</ecNumber>
    </recommendedName>
    <alternativeName>
        <fullName evidence="12">Uridine monophosphate kinase</fullName>
    </alternativeName>
</protein>
<evidence type="ECO:0000256" key="3">
    <source>
        <dbReference type="ARBA" id="ARBA00007614"/>
    </source>
</evidence>
<evidence type="ECO:0000313" key="16">
    <source>
        <dbReference type="Proteomes" id="UP000823615"/>
    </source>
</evidence>
<dbReference type="InterPro" id="IPR001048">
    <property type="entry name" value="Asp/Glu/Uridylate_kinase"/>
</dbReference>
<keyword evidence="10" id="KW-0067">ATP-binding</keyword>
<evidence type="ECO:0000256" key="6">
    <source>
        <dbReference type="ARBA" id="ARBA00022490"/>
    </source>
</evidence>
<evidence type="ECO:0000256" key="10">
    <source>
        <dbReference type="ARBA" id="ARBA00022840"/>
    </source>
</evidence>
<evidence type="ECO:0000256" key="9">
    <source>
        <dbReference type="ARBA" id="ARBA00022777"/>
    </source>
</evidence>
<evidence type="ECO:0000256" key="8">
    <source>
        <dbReference type="ARBA" id="ARBA00022741"/>
    </source>
</evidence>
<evidence type="ECO:0000256" key="12">
    <source>
        <dbReference type="ARBA" id="ARBA00032092"/>
    </source>
</evidence>
<feature type="domain" description="Aspartate/glutamate/uridylate kinase" evidence="14">
    <location>
        <begin position="2"/>
        <end position="204"/>
    </location>
</feature>
<comment type="caution">
    <text evidence="15">The sequence shown here is derived from an EMBL/GenBank/DDBJ whole genome shotgun (WGS) entry which is preliminary data.</text>
</comment>
<accession>A0A9D9E0B2</accession>
<evidence type="ECO:0000259" key="14">
    <source>
        <dbReference type="Pfam" id="PF00696"/>
    </source>
</evidence>
<dbReference type="InterPro" id="IPR011817">
    <property type="entry name" value="Uridylate_kinase"/>
</dbReference>
<comment type="catalytic activity">
    <reaction evidence="13">
        <text>UMP + ATP = UDP + ADP</text>
        <dbReference type="Rhea" id="RHEA:24400"/>
        <dbReference type="ChEBI" id="CHEBI:30616"/>
        <dbReference type="ChEBI" id="CHEBI:57865"/>
        <dbReference type="ChEBI" id="CHEBI:58223"/>
        <dbReference type="ChEBI" id="CHEBI:456216"/>
        <dbReference type="EC" id="2.7.4.22"/>
    </reaction>
</comment>
<dbReference type="Pfam" id="PF00696">
    <property type="entry name" value="AA_kinase"/>
    <property type="match status" value="1"/>
</dbReference>
<dbReference type="PANTHER" id="PTHR42833:SF4">
    <property type="entry name" value="URIDYLATE KINASE PUMPKIN, CHLOROPLASTIC"/>
    <property type="match status" value="1"/>
</dbReference>
<organism evidence="15 16">
    <name type="scientific">Candidatus Ornithospirochaeta stercoripullorum</name>
    <dbReference type="NCBI Taxonomy" id="2840899"/>
    <lineage>
        <taxon>Bacteria</taxon>
        <taxon>Pseudomonadati</taxon>
        <taxon>Spirochaetota</taxon>
        <taxon>Spirochaetia</taxon>
        <taxon>Spirochaetales</taxon>
        <taxon>Spirochaetaceae</taxon>
        <taxon>Spirochaetaceae incertae sedis</taxon>
        <taxon>Candidatus Ornithospirochaeta</taxon>
    </lineage>
</organism>
<dbReference type="EMBL" id="JADIMT010000092">
    <property type="protein sequence ID" value="MBO8436856.1"/>
    <property type="molecule type" value="Genomic_DNA"/>
</dbReference>